<reference evidence="1 2" key="1">
    <citation type="submission" date="2020-08" db="EMBL/GenBank/DDBJ databases">
        <title>Genomic Encyclopedia of Type Strains, Phase IV (KMG-IV): sequencing the most valuable type-strain genomes for metagenomic binning, comparative biology and taxonomic classification.</title>
        <authorList>
            <person name="Goeker M."/>
        </authorList>
    </citation>
    <scope>NUCLEOTIDE SEQUENCE [LARGE SCALE GENOMIC DNA]</scope>
    <source>
        <strain evidence="1 2">DSM 25799</strain>
    </source>
</reference>
<evidence type="ECO:0008006" key="3">
    <source>
        <dbReference type="Google" id="ProtNLM"/>
    </source>
</evidence>
<sequence>MKLEHMLSNAAIQNFLSTFGYEDFTVPGALHHLKRSMQEEEFPHEVGIFLGYPLQDVRAFLSPERNQKYLLVGYWKVYSRLRSNQKKFYRYDCLNRTMQRKAAAGASMESILESMNPR</sequence>
<accession>A0A7W8CYH6</accession>
<dbReference type="AlphaFoldDB" id="A0A7W8CYH6"/>
<comment type="caution">
    <text evidence="1">The sequence shown here is derived from an EMBL/GenBank/DDBJ whole genome shotgun (WGS) entry which is preliminary data.</text>
</comment>
<proteinExistence type="predicted"/>
<organism evidence="1 2">
    <name type="scientific">Catenisphaera adipataccumulans</name>
    <dbReference type="NCBI Taxonomy" id="700500"/>
    <lineage>
        <taxon>Bacteria</taxon>
        <taxon>Bacillati</taxon>
        <taxon>Bacillota</taxon>
        <taxon>Erysipelotrichia</taxon>
        <taxon>Erysipelotrichales</taxon>
        <taxon>Erysipelotrichaceae</taxon>
        <taxon>Catenisphaera</taxon>
    </lineage>
</organism>
<keyword evidence="2" id="KW-1185">Reference proteome</keyword>
<gene>
    <name evidence="1" type="ORF">HNQ47_000288</name>
</gene>
<dbReference type="InterPro" id="IPR024523">
    <property type="entry name" value="DUF3793"/>
</dbReference>
<evidence type="ECO:0000313" key="1">
    <source>
        <dbReference type="EMBL" id="MBB5182285.1"/>
    </source>
</evidence>
<name>A0A7W8CYH6_9FIRM</name>
<evidence type="ECO:0000313" key="2">
    <source>
        <dbReference type="Proteomes" id="UP000539953"/>
    </source>
</evidence>
<dbReference type="EMBL" id="JACHHK010000001">
    <property type="protein sequence ID" value="MBB5182285.1"/>
    <property type="molecule type" value="Genomic_DNA"/>
</dbReference>
<protein>
    <recommendedName>
        <fullName evidence="3">DUF3793 domain-containing protein</fullName>
    </recommendedName>
</protein>
<dbReference type="Pfam" id="PF12672">
    <property type="entry name" value="DUF3793"/>
    <property type="match status" value="1"/>
</dbReference>
<dbReference type="Proteomes" id="UP000539953">
    <property type="component" value="Unassembled WGS sequence"/>
</dbReference>